<dbReference type="Gene3D" id="1.10.10.10">
    <property type="entry name" value="Winged helix-like DNA-binding domain superfamily/Winged helix DNA-binding domain"/>
    <property type="match status" value="1"/>
</dbReference>
<dbReference type="InterPro" id="IPR015421">
    <property type="entry name" value="PyrdxlP-dep_Trfase_major"/>
</dbReference>
<dbReference type="InterPro" id="IPR036390">
    <property type="entry name" value="WH_DNA-bd_sf"/>
</dbReference>
<dbReference type="InterPro" id="IPR004839">
    <property type="entry name" value="Aminotransferase_I/II_large"/>
</dbReference>
<evidence type="ECO:0000313" key="8">
    <source>
        <dbReference type="EMBL" id="MCI2241242.1"/>
    </source>
</evidence>
<sequence>MLAYQLERGPGAATLQGQLYALVRRDVEGGALGAGERLPSKRALARHLGVSVVTVEAAYGQLVAEGYLEARPRSGYFAADIPRPPHTPAPDATRNAPVLAPGVPRGVLASGAMGSALLGAPAPALPDGLLITTQRGNNPQLRPNENTPAPATSAVPATSAAPIFADFSGATPAAGAFPYAAWARTIRRVLADESERTLLAASGPQGSRALREALAAHLRGLRGMEVDPGQIVVGAGAQTLYHLLVQLLGRHRRFAVEDPGYPRLAATYRAEGAEVAPVALDGDGPSVAALRASGATVLHCMPSHQFPTGLVTPARRRHELLAWAAEEPGRYLVEDDYDCEFRMAGRPLPALQSSDATERVIYLNTFTKSLGAAFRIGYMVLPPHLARAFARDLDFHACTVGALEQAALARFIASGDYERHVNRLRARCRRVRDALLAALRATPAGRAGRLAFEHVDAGLHFVLRVPGMGAAAQDALVRAALARGVRMAPLSSYALGSTDAPSLTGRFLMAYGSVREEDAAEAARVIGDECG</sequence>
<feature type="region of interest" description="Disordered" evidence="6">
    <location>
        <begin position="135"/>
        <end position="154"/>
    </location>
</feature>
<comment type="caution">
    <text evidence="8">The sequence shown here is derived from an EMBL/GenBank/DDBJ whole genome shotgun (WGS) entry which is preliminary data.</text>
</comment>
<dbReference type="PANTHER" id="PTHR46577:SF1">
    <property type="entry name" value="HTH-TYPE TRANSCRIPTIONAL REGULATORY PROTEIN GABR"/>
    <property type="match status" value="1"/>
</dbReference>
<accession>A0ABS9WEF2</accession>
<dbReference type="Proteomes" id="UP001430755">
    <property type="component" value="Unassembled WGS sequence"/>
</dbReference>
<feature type="domain" description="HTH gntR-type" evidence="7">
    <location>
        <begin position="13"/>
        <end position="81"/>
    </location>
</feature>
<evidence type="ECO:0000256" key="2">
    <source>
        <dbReference type="ARBA" id="ARBA00022898"/>
    </source>
</evidence>
<evidence type="ECO:0000259" key="7">
    <source>
        <dbReference type="PROSITE" id="PS50949"/>
    </source>
</evidence>
<dbReference type="CDD" id="cd00609">
    <property type="entry name" value="AAT_like"/>
    <property type="match status" value="1"/>
</dbReference>
<dbReference type="Pfam" id="PF00392">
    <property type="entry name" value="GntR"/>
    <property type="match status" value="1"/>
</dbReference>
<keyword evidence="2" id="KW-0663">Pyridoxal phosphate</keyword>
<dbReference type="CDD" id="cd07377">
    <property type="entry name" value="WHTH_GntR"/>
    <property type="match status" value="1"/>
</dbReference>
<dbReference type="EMBL" id="JAJMLW010000001">
    <property type="protein sequence ID" value="MCI2241242.1"/>
    <property type="molecule type" value="Genomic_DNA"/>
</dbReference>
<name>A0ABS9WEF2_9ACTN</name>
<evidence type="ECO:0000256" key="1">
    <source>
        <dbReference type="ARBA" id="ARBA00005384"/>
    </source>
</evidence>
<keyword evidence="8" id="KW-0032">Aminotransferase</keyword>
<keyword evidence="3" id="KW-0805">Transcription regulation</keyword>
<evidence type="ECO:0000256" key="5">
    <source>
        <dbReference type="ARBA" id="ARBA00023163"/>
    </source>
</evidence>
<dbReference type="Pfam" id="PF00155">
    <property type="entry name" value="Aminotran_1_2"/>
    <property type="match status" value="1"/>
</dbReference>
<organism evidence="8 9">
    <name type="scientific">Adlercreutzia faecimuris</name>
    <dbReference type="NCBI Taxonomy" id="2897341"/>
    <lineage>
        <taxon>Bacteria</taxon>
        <taxon>Bacillati</taxon>
        <taxon>Actinomycetota</taxon>
        <taxon>Coriobacteriia</taxon>
        <taxon>Eggerthellales</taxon>
        <taxon>Eggerthellaceae</taxon>
        <taxon>Adlercreutzia</taxon>
    </lineage>
</organism>
<keyword evidence="5" id="KW-0804">Transcription</keyword>
<dbReference type="SMART" id="SM00345">
    <property type="entry name" value="HTH_GNTR"/>
    <property type="match status" value="1"/>
</dbReference>
<dbReference type="SUPFAM" id="SSF53383">
    <property type="entry name" value="PLP-dependent transferases"/>
    <property type="match status" value="1"/>
</dbReference>
<evidence type="ECO:0000256" key="4">
    <source>
        <dbReference type="ARBA" id="ARBA00023125"/>
    </source>
</evidence>
<keyword evidence="8" id="KW-0808">Transferase</keyword>
<feature type="compositionally biased region" description="Polar residues" evidence="6">
    <location>
        <begin position="135"/>
        <end position="146"/>
    </location>
</feature>
<dbReference type="RefSeq" id="WP_242163206.1">
    <property type="nucleotide sequence ID" value="NZ_JAJMLW010000001.1"/>
</dbReference>
<evidence type="ECO:0000313" key="9">
    <source>
        <dbReference type="Proteomes" id="UP001430755"/>
    </source>
</evidence>
<reference evidence="8" key="1">
    <citation type="submission" date="2021-11" db="EMBL/GenBank/DDBJ databases">
        <title>A Novel Adlercreutzia Species, isolated from a Allomyrina dichotoma larva feces.</title>
        <authorList>
            <person name="Suh M.K."/>
        </authorList>
    </citation>
    <scope>NUCLEOTIDE SEQUENCE</scope>
    <source>
        <strain evidence="8">JBNU-10</strain>
    </source>
</reference>
<dbReference type="PROSITE" id="PS50949">
    <property type="entry name" value="HTH_GNTR"/>
    <property type="match status" value="1"/>
</dbReference>
<dbReference type="PANTHER" id="PTHR46577">
    <property type="entry name" value="HTH-TYPE TRANSCRIPTIONAL REGULATORY PROTEIN GABR"/>
    <property type="match status" value="1"/>
</dbReference>
<evidence type="ECO:0000256" key="6">
    <source>
        <dbReference type="SAM" id="MobiDB-lite"/>
    </source>
</evidence>
<dbReference type="InterPro" id="IPR051446">
    <property type="entry name" value="HTH_trans_reg/aminotransferase"/>
</dbReference>
<gene>
    <name evidence="8" type="ORF">LPT13_02600</name>
</gene>
<protein>
    <submittedName>
        <fullName evidence="8">PLP-dependent aminotransferase family protein</fullName>
    </submittedName>
</protein>
<dbReference type="InterPro" id="IPR000524">
    <property type="entry name" value="Tscrpt_reg_HTH_GntR"/>
</dbReference>
<keyword evidence="9" id="KW-1185">Reference proteome</keyword>
<dbReference type="InterPro" id="IPR036388">
    <property type="entry name" value="WH-like_DNA-bd_sf"/>
</dbReference>
<dbReference type="SUPFAM" id="SSF46785">
    <property type="entry name" value="Winged helix' DNA-binding domain"/>
    <property type="match status" value="1"/>
</dbReference>
<dbReference type="GO" id="GO:0008483">
    <property type="term" value="F:transaminase activity"/>
    <property type="evidence" value="ECO:0007669"/>
    <property type="project" value="UniProtKB-KW"/>
</dbReference>
<dbReference type="InterPro" id="IPR015424">
    <property type="entry name" value="PyrdxlP-dep_Trfase"/>
</dbReference>
<dbReference type="Gene3D" id="3.40.640.10">
    <property type="entry name" value="Type I PLP-dependent aspartate aminotransferase-like (Major domain)"/>
    <property type="match status" value="1"/>
</dbReference>
<comment type="similarity">
    <text evidence="1">In the C-terminal section; belongs to the class-I pyridoxal-phosphate-dependent aminotransferase family.</text>
</comment>
<proteinExistence type="inferred from homology"/>
<evidence type="ECO:0000256" key="3">
    <source>
        <dbReference type="ARBA" id="ARBA00023015"/>
    </source>
</evidence>
<keyword evidence="4" id="KW-0238">DNA-binding</keyword>